<feature type="domain" description="CBS" evidence="13">
    <location>
        <begin position="362"/>
        <end position="418"/>
    </location>
</feature>
<dbReference type="GO" id="GO:0008033">
    <property type="term" value="P:tRNA processing"/>
    <property type="evidence" value="ECO:0007669"/>
    <property type="project" value="UniProtKB-KW"/>
</dbReference>
<evidence type="ECO:0000256" key="12">
    <source>
        <dbReference type="RuleBase" id="RU003953"/>
    </source>
</evidence>
<dbReference type="SUPFAM" id="SSF64182">
    <property type="entry name" value="DHH phosphoesterases"/>
    <property type="match status" value="1"/>
</dbReference>
<keyword evidence="7" id="KW-0479">Metal-binding</keyword>
<comment type="caution">
    <text evidence="14">The sequence shown here is derived from an EMBL/GenBank/DDBJ whole genome shotgun (WGS) entry which is preliminary data.</text>
</comment>
<dbReference type="InterPro" id="IPR038763">
    <property type="entry name" value="DHH_sf"/>
</dbReference>
<keyword evidence="11" id="KW-0129">CBS domain</keyword>
<evidence type="ECO:0000259" key="13">
    <source>
        <dbReference type="PROSITE" id="PS51371"/>
    </source>
</evidence>
<evidence type="ECO:0000256" key="1">
    <source>
        <dbReference type="ARBA" id="ARBA00001946"/>
    </source>
</evidence>
<dbReference type="InterPro" id="IPR043519">
    <property type="entry name" value="NT_sf"/>
</dbReference>
<keyword evidence="3" id="KW-0820">tRNA-binding</keyword>
<comment type="similarity">
    <text evidence="2 12">Belongs to the tRNA nucleotidyltransferase/poly(A) polymerase family.</text>
</comment>
<keyword evidence="9" id="KW-0460">Magnesium</keyword>
<dbReference type="Gene3D" id="3.10.580.10">
    <property type="entry name" value="CBS-domain"/>
    <property type="match status" value="1"/>
</dbReference>
<feature type="domain" description="CBS" evidence="13">
    <location>
        <begin position="300"/>
        <end position="358"/>
    </location>
</feature>
<dbReference type="SUPFAM" id="SSF81891">
    <property type="entry name" value="Poly A polymerase C-terminal region-like"/>
    <property type="match status" value="1"/>
</dbReference>
<dbReference type="SMART" id="SM00116">
    <property type="entry name" value="CBS"/>
    <property type="match status" value="2"/>
</dbReference>
<dbReference type="GO" id="GO:0000049">
    <property type="term" value="F:tRNA binding"/>
    <property type="evidence" value="ECO:0007669"/>
    <property type="project" value="UniProtKB-KW"/>
</dbReference>
<evidence type="ECO:0000256" key="8">
    <source>
        <dbReference type="ARBA" id="ARBA00022741"/>
    </source>
</evidence>
<dbReference type="PROSITE" id="PS51371">
    <property type="entry name" value="CBS"/>
    <property type="match status" value="2"/>
</dbReference>
<dbReference type="SUPFAM" id="SSF54631">
    <property type="entry name" value="CBS-domain pair"/>
    <property type="match status" value="1"/>
</dbReference>
<dbReference type="PANTHER" id="PTHR47788">
    <property type="entry name" value="POLYA POLYMERASE"/>
    <property type="match status" value="1"/>
</dbReference>
<dbReference type="Pfam" id="PF01743">
    <property type="entry name" value="PolyA_pol"/>
    <property type="match status" value="1"/>
</dbReference>
<evidence type="ECO:0000256" key="5">
    <source>
        <dbReference type="ARBA" id="ARBA00022694"/>
    </source>
</evidence>
<evidence type="ECO:0000313" key="14">
    <source>
        <dbReference type="EMBL" id="HHO74427.1"/>
    </source>
</evidence>
<accession>A0A7C5SXK0</accession>
<dbReference type="InterPro" id="IPR000644">
    <property type="entry name" value="CBS_dom"/>
</dbReference>
<protein>
    <submittedName>
        <fullName evidence="14">CBS domain-containing protein</fullName>
    </submittedName>
</protein>
<keyword evidence="10 12" id="KW-0694">RNA-binding</keyword>
<dbReference type="AlphaFoldDB" id="A0A7C5SXK0"/>
<dbReference type="EMBL" id="DSAC01000094">
    <property type="protein sequence ID" value="HHO74427.1"/>
    <property type="molecule type" value="Genomic_DNA"/>
</dbReference>
<keyword evidence="4 12" id="KW-0808">Transferase</keyword>
<dbReference type="GO" id="GO:0000166">
    <property type="term" value="F:nucleotide binding"/>
    <property type="evidence" value="ECO:0007669"/>
    <property type="project" value="UniProtKB-KW"/>
</dbReference>
<proteinExistence type="inferred from homology"/>
<organism evidence="14">
    <name type="scientific">Thermocrinis ruber</name>
    <dbReference type="NCBI Taxonomy" id="75906"/>
    <lineage>
        <taxon>Bacteria</taxon>
        <taxon>Pseudomonadati</taxon>
        <taxon>Aquificota</taxon>
        <taxon>Aquificia</taxon>
        <taxon>Aquificales</taxon>
        <taxon>Aquificaceae</taxon>
        <taxon>Thermocrinis</taxon>
    </lineage>
</organism>
<dbReference type="Gene3D" id="3.30.460.10">
    <property type="entry name" value="Beta Polymerase, domain 2"/>
    <property type="match status" value="1"/>
</dbReference>
<keyword evidence="6" id="KW-0548">Nucleotidyltransferase</keyword>
<evidence type="ECO:0000256" key="4">
    <source>
        <dbReference type="ARBA" id="ARBA00022679"/>
    </source>
</evidence>
<evidence type="ECO:0000256" key="11">
    <source>
        <dbReference type="PROSITE-ProRule" id="PRU00703"/>
    </source>
</evidence>
<evidence type="ECO:0000256" key="2">
    <source>
        <dbReference type="ARBA" id="ARBA00007265"/>
    </source>
</evidence>
<keyword evidence="8" id="KW-0547">Nucleotide-binding</keyword>
<dbReference type="SUPFAM" id="SSF81301">
    <property type="entry name" value="Nucleotidyltransferase"/>
    <property type="match status" value="1"/>
</dbReference>
<evidence type="ECO:0000256" key="3">
    <source>
        <dbReference type="ARBA" id="ARBA00022555"/>
    </source>
</evidence>
<dbReference type="Gene3D" id="3.10.310.30">
    <property type="match status" value="1"/>
</dbReference>
<keyword evidence="5" id="KW-0819">tRNA processing</keyword>
<evidence type="ECO:0000256" key="9">
    <source>
        <dbReference type="ARBA" id="ARBA00022842"/>
    </source>
</evidence>
<dbReference type="InterPro" id="IPR002646">
    <property type="entry name" value="PolA_pol_head_dom"/>
</dbReference>
<reference evidence="14" key="1">
    <citation type="journal article" date="2020" name="mSystems">
        <title>Genome- and Community-Level Interaction Insights into Carbon Utilization and Element Cycling Functions of Hydrothermarchaeota in Hydrothermal Sediment.</title>
        <authorList>
            <person name="Zhou Z."/>
            <person name="Liu Y."/>
            <person name="Xu W."/>
            <person name="Pan J."/>
            <person name="Luo Z.H."/>
            <person name="Li M."/>
        </authorList>
    </citation>
    <scope>NUCLEOTIDE SEQUENCE [LARGE SCALE GENOMIC DNA]</scope>
    <source>
        <strain evidence="14">SpSt-114</strain>
    </source>
</reference>
<dbReference type="Gene3D" id="1.10.3090.10">
    <property type="entry name" value="cca-adding enzyme, domain 2"/>
    <property type="match status" value="1"/>
</dbReference>
<dbReference type="GO" id="GO:0046872">
    <property type="term" value="F:metal ion binding"/>
    <property type="evidence" value="ECO:0007669"/>
    <property type="project" value="UniProtKB-KW"/>
</dbReference>
<dbReference type="InterPro" id="IPR052390">
    <property type="entry name" value="tRNA_nt/polyA_polymerase"/>
</dbReference>
<dbReference type="Pfam" id="PF00571">
    <property type="entry name" value="CBS"/>
    <property type="match status" value="2"/>
</dbReference>
<comment type="cofactor">
    <cofactor evidence="1">
        <name>Mg(2+)</name>
        <dbReference type="ChEBI" id="CHEBI:18420"/>
    </cofactor>
</comment>
<evidence type="ECO:0000256" key="10">
    <source>
        <dbReference type="ARBA" id="ARBA00022884"/>
    </source>
</evidence>
<dbReference type="CDD" id="cd05398">
    <property type="entry name" value="NT_ClassII-CCAase"/>
    <property type="match status" value="1"/>
</dbReference>
<evidence type="ECO:0000256" key="7">
    <source>
        <dbReference type="ARBA" id="ARBA00022723"/>
    </source>
</evidence>
<name>A0A7C5SXK0_9AQUI</name>
<sequence length="815" mass="93205">MKVIILEEGADLDALSCAYGVLLLYQDAYLLKPSLLSRKAGEVFKRFKERFRILEELPQEFDLVLVDAHHVEEYRFEGVKEIYIFDHHPKAPKGFKGKVDEVGSATTLVVEELQRSNVEITPEDATLLALGIYEDTGSLTYEGTTERDALALAWLLKKGANLRTIREFLRESLSKEEIGFLSKSLVALEKLFIDGSKVVVFVLRSEEYNPDFLQVVYRLEDVKDADAFFVIVSVGSKTYLLGRGLKGRFDTSKILEAFGGGGHSFASAVKLENVSAERLKTLLVQLLKGENPAIRVKDVMNYPPFALREDMTVEEALISLAERNFAGAPVLDQEGRLVGVVYKKVLLKVAKLFPSKQVKDFMQTQFHTLSPEDFVWDAEAILSTYGEKLIPVVENQKLVGVITRLDLMQTLIKQTEPLKPSHRKVQLPKEVEELARVVGRICQELGFKGYLVGGVVRDMLMGRRIWDLDFVVEGDGVKVAERFAQHYGVDVHPFPEFGTAHLKVGDFKIEFATTRRETYPHPGAYPVVEPASLKEDLFRRDFTINAMAISVMEEDFGTLIDYFGGLRDLKDKLIRILHPLSFVEDPVRILRALRFAGRFDFKLSKSTEKAMLSALSMHLLKQASRGRLLKELTLAFREEKILDILKLYRQYKVLEELIDGFQWSQDLELKLEKLKEVVSWHKIEFSDKKMEYGWLYLVVLLERVKGEEFLRDMSAPAWVRELYRTYKEQAKEVIRKLHQAKKPSEVYLALKGFNEPFYLLLAIEESLRPKVVLHMEKLSKLKVDVSKFSGLKGKELGRAIENEKLRLMDETFTLT</sequence>
<evidence type="ECO:0000256" key="6">
    <source>
        <dbReference type="ARBA" id="ARBA00022695"/>
    </source>
</evidence>
<dbReference type="InterPro" id="IPR046342">
    <property type="entry name" value="CBS_dom_sf"/>
</dbReference>
<dbReference type="GO" id="GO:0016779">
    <property type="term" value="F:nucleotidyltransferase activity"/>
    <property type="evidence" value="ECO:0007669"/>
    <property type="project" value="UniProtKB-KW"/>
</dbReference>
<dbReference type="Gene3D" id="3.90.1640.10">
    <property type="entry name" value="inorganic pyrophosphatase (n-terminal core)"/>
    <property type="match status" value="1"/>
</dbReference>
<dbReference type="PANTHER" id="PTHR47788:SF1">
    <property type="entry name" value="A-ADDING TRNA NUCLEOTIDYLTRANSFERASE"/>
    <property type="match status" value="1"/>
</dbReference>
<gene>
    <name evidence="14" type="ORF">ENN04_07345</name>
</gene>